<evidence type="ECO:0000256" key="7">
    <source>
        <dbReference type="ARBA" id="ARBA00022927"/>
    </source>
</evidence>
<evidence type="ECO:0000256" key="8">
    <source>
        <dbReference type="ARBA" id="ARBA00022989"/>
    </source>
</evidence>
<evidence type="ECO:0000256" key="4">
    <source>
        <dbReference type="ARBA" id="ARBA00022448"/>
    </source>
</evidence>
<feature type="region of interest" description="Disordered" evidence="12">
    <location>
        <begin position="140"/>
        <end position="179"/>
    </location>
</feature>
<dbReference type="GO" id="GO:0005744">
    <property type="term" value="C:TIM23 mitochondrial import inner membrane translocase complex"/>
    <property type="evidence" value="ECO:0007669"/>
    <property type="project" value="TreeGrafter"/>
</dbReference>
<dbReference type="Pfam" id="PF02466">
    <property type="entry name" value="Tim17"/>
    <property type="match status" value="1"/>
</dbReference>
<keyword evidence="11 13" id="KW-0472">Membrane</keyword>
<keyword evidence="8 13" id="KW-1133">Transmembrane helix</keyword>
<organism evidence="14 15">
    <name type="scientific">Plectus sambesii</name>
    <dbReference type="NCBI Taxonomy" id="2011161"/>
    <lineage>
        <taxon>Eukaryota</taxon>
        <taxon>Metazoa</taxon>
        <taxon>Ecdysozoa</taxon>
        <taxon>Nematoda</taxon>
        <taxon>Chromadorea</taxon>
        <taxon>Plectida</taxon>
        <taxon>Plectina</taxon>
        <taxon>Plectoidea</taxon>
        <taxon>Plectidae</taxon>
        <taxon>Plectus</taxon>
    </lineage>
</organism>
<dbReference type="PANTHER" id="PTHR10485:SF0">
    <property type="entry name" value="AT05822P-RELATED"/>
    <property type="match status" value="1"/>
</dbReference>
<dbReference type="PANTHER" id="PTHR10485">
    <property type="entry name" value="MITOCHONDRIAL IMPORT INNER MEMBRANE TRANSLOCASE SUBUNIT TIM-17"/>
    <property type="match status" value="1"/>
</dbReference>
<evidence type="ECO:0000256" key="10">
    <source>
        <dbReference type="ARBA" id="ARBA00023128"/>
    </source>
</evidence>
<sequence length="179" mass="19283">MEEYAREPCPWRIGDDIGGAFTMGTIGGSFFHSYVGYRDAAKGQKLVSMFKEVRMRSPVTGGQFAAWGGMFSTIDCCIANIRQKEDPLNSIVSGGLTGALLTVRSGPRNMLISGVVGAFLLGMIEGVGVMMTRWTAPAYDPTMPPPDMQDPQNLPPKKESSSLPENTPFGMPTHLSMAS</sequence>
<keyword evidence="4" id="KW-0813">Transport</keyword>
<keyword evidence="10" id="KW-0496">Mitochondrion</keyword>
<evidence type="ECO:0000313" key="14">
    <source>
        <dbReference type="Proteomes" id="UP000887566"/>
    </source>
</evidence>
<keyword evidence="7" id="KW-0653">Protein transport</keyword>
<dbReference type="AlphaFoldDB" id="A0A914VZI4"/>
<keyword evidence="9" id="KW-0811">Translocation</keyword>
<comment type="similarity">
    <text evidence="3">Belongs to the Tim17/Tim22/Tim23 family.</text>
</comment>
<dbReference type="WBParaSite" id="PSAMB.scaffold27size109617.g592.t1">
    <property type="protein sequence ID" value="PSAMB.scaffold27size109617.g592.t1"/>
    <property type="gene ID" value="PSAMB.scaffold27size109617.g592"/>
</dbReference>
<evidence type="ECO:0000256" key="2">
    <source>
        <dbReference type="ARBA" id="ARBA00004448"/>
    </source>
</evidence>
<evidence type="ECO:0000256" key="11">
    <source>
        <dbReference type="ARBA" id="ARBA00023136"/>
    </source>
</evidence>
<dbReference type="GO" id="GO:0030150">
    <property type="term" value="P:protein import into mitochondrial matrix"/>
    <property type="evidence" value="ECO:0007669"/>
    <property type="project" value="TreeGrafter"/>
</dbReference>
<evidence type="ECO:0000256" key="13">
    <source>
        <dbReference type="SAM" id="Phobius"/>
    </source>
</evidence>
<accession>A0A914VZI4</accession>
<protein>
    <submittedName>
        <fullName evidence="15">Mitochondrial import inner membrane translocase subunit TIM17</fullName>
    </submittedName>
</protein>
<evidence type="ECO:0000256" key="3">
    <source>
        <dbReference type="ARBA" id="ARBA00008444"/>
    </source>
</evidence>
<comment type="function">
    <text evidence="1">Essential component of the TIM23 complex, a complex that mediates the translocation of transit peptide-containing proteins across the mitochondrial inner membrane.</text>
</comment>
<keyword evidence="6" id="KW-0999">Mitochondrion inner membrane</keyword>
<comment type="subcellular location">
    <subcellularLocation>
        <location evidence="2">Mitochondrion inner membrane</location>
        <topology evidence="2">Multi-pass membrane protein</topology>
    </subcellularLocation>
</comment>
<evidence type="ECO:0000256" key="9">
    <source>
        <dbReference type="ARBA" id="ARBA00023010"/>
    </source>
</evidence>
<evidence type="ECO:0000256" key="1">
    <source>
        <dbReference type="ARBA" id="ARBA00002959"/>
    </source>
</evidence>
<proteinExistence type="inferred from homology"/>
<dbReference type="Proteomes" id="UP000887566">
    <property type="component" value="Unplaced"/>
</dbReference>
<reference evidence="15" key="1">
    <citation type="submission" date="2022-11" db="UniProtKB">
        <authorList>
            <consortium name="WormBaseParasite"/>
        </authorList>
    </citation>
    <scope>IDENTIFICATION</scope>
</reference>
<evidence type="ECO:0000256" key="6">
    <source>
        <dbReference type="ARBA" id="ARBA00022792"/>
    </source>
</evidence>
<dbReference type="GO" id="GO:0008320">
    <property type="term" value="F:protein transmembrane transporter activity"/>
    <property type="evidence" value="ECO:0007669"/>
    <property type="project" value="TreeGrafter"/>
</dbReference>
<evidence type="ECO:0000256" key="5">
    <source>
        <dbReference type="ARBA" id="ARBA00022692"/>
    </source>
</evidence>
<keyword evidence="5 13" id="KW-0812">Transmembrane</keyword>
<keyword evidence="14" id="KW-1185">Reference proteome</keyword>
<evidence type="ECO:0000256" key="12">
    <source>
        <dbReference type="SAM" id="MobiDB-lite"/>
    </source>
</evidence>
<evidence type="ECO:0000313" key="15">
    <source>
        <dbReference type="WBParaSite" id="PSAMB.scaffold27size109617.g592.t1"/>
    </source>
</evidence>
<name>A0A914VZI4_9BILA</name>
<feature type="transmembrane region" description="Helical" evidence="13">
    <location>
        <begin position="110"/>
        <end position="131"/>
    </location>
</feature>